<keyword evidence="3 8" id="KW-0813">Transport</keyword>
<feature type="transmembrane region" description="Helical" evidence="8">
    <location>
        <begin position="117"/>
        <end position="136"/>
    </location>
</feature>
<evidence type="ECO:0000256" key="6">
    <source>
        <dbReference type="ARBA" id="ARBA00023136"/>
    </source>
</evidence>
<dbReference type="GO" id="GO:0005886">
    <property type="term" value="C:plasma membrane"/>
    <property type="evidence" value="ECO:0007669"/>
    <property type="project" value="UniProtKB-SubCell"/>
</dbReference>
<evidence type="ECO:0000313" key="12">
    <source>
        <dbReference type="Proteomes" id="UP000218231"/>
    </source>
</evidence>
<dbReference type="STRING" id="2018661.A0A2A2LNX2"/>
<reference evidence="11 12" key="1">
    <citation type="journal article" date="2017" name="Curr. Biol.">
        <title>Genome architecture and evolution of a unichromosomal asexual nematode.</title>
        <authorList>
            <person name="Fradin H."/>
            <person name="Zegar C."/>
            <person name="Gutwein M."/>
            <person name="Lucas J."/>
            <person name="Kovtun M."/>
            <person name="Corcoran D."/>
            <person name="Baugh L.R."/>
            <person name="Kiontke K."/>
            <person name="Gunsalus K."/>
            <person name="Fitch D.H."/>
            <person name="Piano F."/>
        </authorList>
    </citation>
    <scope>NUCLEOTIDE SEQUENCE [LARGE SCALE GENOMIC DNA]</scope>
    <source>
        <strain evidence="11">PF1309</strain>
    </source>
</reference>
<dbReference type="PANTHER" id="PTHR11730:SF6">
    <property type="entry name" value="AMMONIUM TRANSPORTER"/>
    <property type="match status" value="1"/>
</dbReference>
<feature type="transmembrane region" description="Helical" evidence="8">
    <location>
        <begin position="228"/>
        <end position="249"/>
    </location>
</feature>
<comment type="caution">
    <text evidence="11">The sequence shown here is derived from an EMBL/GenBank/DDBJ whole genome shotgun (WGS) entry which is preliminary data.</text>
</comment>
<protein>
    <recommendedName>
        <fullName evidence="8">Ammonium transporter</fullName>
    </recommendedName>
</protein>
<keyword evidence="9" id="KW-0175">Coiled coil</keyword>
<feature type="domain" description="Ammonium transporter AmtB-like" evidence="10">
    <location>
        <begin position="31"/>
        <end position="447"/>
    </location>
</feature>
<gene>
    <name evidence="11" type="ORF">WR25_03698</name>
</gene>
<dbReference type="EMBL" id="LIAE01006538">
    <property type="protein sequence ID" value="PAV87921.1"/>
    <property type="molecule type" value="Genomic_DNA"/>
</dbReference>
<organism evidence="11 12">
    <name type="scientific">Diploscapter pachys</name>
    <dbReference type="NCBI Taxonomy" id="2018661"/>
    <lineage>
        <taxon>Eukaryota</taxon>
        <taxon>Metazoa</taxon>
        <taxon>Ecdysozoa</taxon>
        <taxon>Nematoda</taxon>
        <taxon>Chromadorea</taxon>
        <taxon>Rhabditida</taxon>
        <taxon>Rhabditina</taxon>
        <taxon>Rhabditomorpha</taxon>
        <taxon>Rhabditoidea</taxon>
        <taxon>Rhabditidae</taxon>
        <taxon>Diploscapter</taxon>
    </lineage>
</organism>
<dbReference type="GO" id="GO:0097272">
    <property type="term" value="P:ammonium homeostasis"/>
    <property type="evidence" value="ECO:0007669"/>
    <property type="project" value="TreeGrafter"/>
</dbReference>
<evidence type="ECO:0000256" key="5">
    <source>
        <dbReference type="ARBA" id="ARBA00022989"/>
    </source>
</evidence>
<comment type="similarity">
    <text evidence="2 8">Belongs to the ammonia transporter channel (TC 1.A.11.2) family.</text>
</comment>
<dbReference type="FunFam" id="1.10.3430.10:FF:000010">
    <property type="entry name" value="Ammonium transporter"/>
    <property type="match status" value="1"/>
</dbReference>
<keyword evidence="4 8" id="KW-0812">Transmembrane</keyword>
<accession>A0A2A2LNX2</accession>
<evidence type="ECO:0000256" key="3">
    <source>
        <dbReference type="ARBA" id="ARBA00022448"/>
    </source>
</evidence>
<dbReference type="InterPro" id="IPR001905">
    <property type="entry name" value="Ammonium_transpt"/>
</dbReference>
<evidence type="ECO:0000256" key="8">
    <source>
        <dbReference type="RuleBase" id="RU362002"/>
    </source>
</evidence>
<dbReference type="Pfam" id="PF00909">
    <property type="entry name" value="Ammonium_transp"/>
    <property type="match status" value="1"/>
</dbReference>
<comment type="subcellular location">
    <subcellularLocation>
        <location evidence="8">Cell membrane</location>
        <topology evidence="8">Multi-pass membrane protein</topology>
    </subcellularLocation>
    <subcellularLocation>
        <location evidence="1">Membrane</location>
        <topology evidence="1">Multi-pass membrane protein</topology>
    </subcellularLocation>
</comment>
<proteinExistence type="inferred from homology"/>
<feature type="transmembrane region" description="Helical" evidence="8">
    <location>
        <begin position="183"/>
        <end position="207"/>
    </location>
</feature>
<feature type="coiled-coil region" evidence="9">
    <location>
        <begin position="4"/>
        <end position="31"/>
    </location>
</feature>
<evidence type="ECO:0000256" key="4">
    <source>
        <dbReference type="ARBA" id="ARBA00022692"/>
    </source>
</evidence>
<feature type="transmembrane region" description="Helical" evidence="8">
    <location>
        <begin position="350"/>
        <end position="375"/>
    </location>
</feature>
<feature type="transmembrane region" description="Helical" evidence="8">
    <location>
        <begin position="31"/>
        <end position="56"/>
    </location>
</feature>
<evidence type="ECO:0000256" key="9">
    <source>
        <dbReference type="SAM" id="Coils"/>
    </source>
</evidence>
<dbReference type="NCBIfam" id="TIGR00836">
    <property type="entry name" value="amt"/>
    <property type="match status" value="1"/>
</dbReference>
<feature type="transmembrane region" description="Helical" evidence="8">
    <location>
        <begin position="143"/>
        <end position="163"/>
    </location>
</feature>
<dbReference type="PANTHER" id="PTHR11730">
    <property type="entry name" value="AMMONIUM TRANSPORTER"/>
    <property type="match status" value="1"/>
</dbReference>
<dbReference type="InterPro" id="IPR024041">
    <property type="entry name" value="NH4_transpt_AmtB-like_dom"/>
</dbReference>
<dbReference type="Gene3D" id="1.10.3430.10">
    <property type="entry name" value="Ammonium transporter AmtB like domains"/>
    <property type="match status" value="1"/>
</dbReference>
<keyword evidence="6 8" id="KW-0472">Membrane</keyword>
<feature type="transmembrane region" description="Helical" evidence="8">
    <location>
        <begin position="395"/>
        <end position="420"/>
    </location>
</feature>
<evidence type="ECO:0000259" key="10">
    <source>
        <dbReference type="Pfam" id="PF00909"/>
    </source>
</evidence>
<name>A0A2A2LNX2_9BILA</name>
<keyword evidence="5 8" id="KW-1133">Transmembrane helix</keyword>
<sequence length="516" mass="56022">MSGKENYTAEIIELQRELQKLRDDFSENDNAFFLCSMAIIIFLMQCGFAFLEAGAVRAKNTTNILIKNLLDSCIAVIGYWAIGWAFAYGSSSNSTVGLFIGHSQFFLAGATDYPKFFFQYVFAATSATIVSGAVAERSEFTNYLTYCAIISTFVYPILTHWGWSTAGWMSRGISSGDIKTTYIDFAGAGVVHLCGGSISFVAALIIGPRIGRFPKDGQPAKPILGHSVPFAALGGFILMFGFLAFNGGSMADIVNAGDGKIVALAMINTILNGAFAAMTYLTIFKLTRGKWSLLLTINACLAGMVSACAACNKSEPWSTVFTGSGAGITYLLLSKLMLWLEIDDPLDAFAVHAGGGFWGLISATIIAHDGIVYAISDCVNRIHCKESISQAFAQLGWQLICALAIIVWSCAIMTPIFVFLKKIGKLRVSPEVELNGLDLYKHGEDAYPYESYGHGWETGPEYQDILPQTRREIQIAISRKSTMLSDALRAVAAGRTPENINMLSNGQIQISENTWI</sequence>
<dbReference type="GO" id="GO:0008519">
    <property type="term" value="F:ammonium channel activity"/>
    <property type="evidence" value="ECO:0007669"/>
    <property type="project" value="InterPro"/>
</dbReference>
<feature type="transmembrane region" description="Helical" evidence="8">
    <location>
        <begin position="68"/>
        <end position="88"/>
    </location>
</feature>
<evidence type="ECO:0000313" key="11">
    <source>
        <dbReference type="EMBL" id="PAV87921.1"/>
    </source>
</evidence>
<dbReference type="Proteomes" id="UP000218231">
    <property type="component" value="Unassembled WGS sequence"/>
</dbReference>
<dbReference type="OrthoDB" id="534912at2759"/>
<keyword evidence="12" id="KW-1185">Reference proteome</keyword>
<feature type="transmembrane region" description="Helical" evidence="8">
    <location>
        <begin position="261"/>
        <end position="284"/>
    </location>
</feature>
<feature type="transmembrane region" description="Helical" evidence="8">
    <location>
        <begin position="316"/>
        <end position="338"/>
    </location>
</feature>
<evidence type="ECO:0000256" key="1">
    <source>
        <dbReference type="ARBA" id="ARBA00004141"/>
    </source>
</evidence>
<evidence type="ECO:0000256" key="7">
    <source>
        <dbReference type="ARBA" id="ARBA00023177"/>
    </source>
</evidence>
<dbReference type="InterPro" id="IPR029020">
    <property type="entry name" value="Ammonium/urea_transptr"/>
</dbReference>
<dbReference type="AlphaFoldDB" id="A0A2A2LNX2"/>
<evidence type="ECO:0000256" key="2">
    <source>
        <dbReference type="ARBA" id="ARBA00005887"/>
    </source>
</evidence>
<keyword evidence="7 8" id="KW-0924">Ammonia transport</keyword>
<dbReference type="SUPFAM" id="SSF111352">
    <property type="entry name" value="Ammonium transporter"/>
    <property type="match status" value="1"/>
</dbReference>